<organism evidence="1 2">
    <name type="scientific">Cellulomonas iranensis</name>
    <dbReference type="NCBI Taxonomy" id="76862"/>
    <lineage>
        <taxon>Bacteria</taxon>
        <taxon>Bacillati</taxon>
        <taxon>Actinomycetota</taxon>
        <taxon>Actinomycetes</taxon>
        <taxon>Micrococcales</taxon>
        <taxon>Cellulomonadaceae</taxon>
        <taxon>Cellulomonas</taxon>
    </lineage>
</organism>
<sequence length="87" mass="9435">MTPLEALWDADVNTAGYIVEAAAGDGWTVSAREHVEMLARASFTPAPKTQEILDVLRNAQFTFRPVWFPTAGEVMQGKALQAVEVSG</sequence>
<dbReference type="EMBL" id="JAUSVM010000001">
    <property type="protein sequence ID" value="MDQ0424562.1"/>
    <property type="molecule type" value="Genomic_DNA"/>
</dbReference>
<keyword evidence="2" id="KW-1185">Reference proteome</keyword>
<evidence type="ECO:0000313" key="2">
    <source>
        <dbReference type="Proteomes" id="UP001240250"/>
    </source>
</evidence>
<evidence type="ECO:0000313" key="1">
    <source>
        <dbReference type="EMBL" id="MDQ0424562.1"/>
    </source>
</evidence>
<dbReference type="RefSeq" id="WP_156441941.1">
    <property type="nucleotide sequence ID" value="NZ_JAUSVM010000001.1"/>
</dbReference>
<name>A0ABU0GGS4_9CELL</name>
<comment type="caution">
    <text evidence="1">The sequence shown here is derived from an EMBL/GenBank/DDBJ whole genome shotgun (WGS) entry which is preliminary data.</text>
</comment>
<accession>A0ABU0GGS4</accession>
<protein>
    <submittedName>
        <fullName evidence="1">Uncharacterized protein</fullName>
    </submittedName>
</protein>
<gene>
    <name evidence="1" type="ORF">JO380_000943</name>
</gene>
<dbReference type="Proteomes" id="UP001240250">
    <property type="component" value="Unassembled WGS sequence"/>
</dbReference>
<proteinExistence type="predicted"/>
<reference evidence="1 2" key="1">
    <citation type="submission" date="2023-07" db="EMBL/GenBank/DDBJ databases">
        <title>Sequencing the genomes of 1000 actinobacteria strains.</title>
        <authorList>
            <person name="Klenk H.-P."/>
        </authorList>
    </citation>
    <scope>NUCLEOTIDE SEQUENCE [LARGE SCALE GENOMIC DNA]</scope>
    <source>
        <strain evidence="1 2">DSM 14785</strain>
    </source>
</reference>